<comment type="similarity">
    <text evidence="1">Belongs to the 'phage' integrase family.</text>
</comment>
<dbReference type="InterPro" id="IPR035386">
    <property type="entry name" value="Arm-DNA-bind_5"/>
</dbReference>
<dbReference type="AlphaFoldDB" id="A0A369QJG8"/>
<evidence type="ECO:0000313" key="5">
    <source>
        <dbReference type="EMBL" id="RDC65083.1"/>
    </source>
</evidence>
<dbReference type="InterPro" id="IPR050090">
    <property type="entry name" value="Tyrosine_recombinase_XerCD"/>
</dbReference>
<accession>A0A369QJG8</accession>
<name>A0A369QJG8_9BACT</name>
<sequence>MGFSARIKIRKEVHKDGTAPIRLQLIINRKPKSIPLDISWPPQFFDAKKGLCQERFKGDEKAADYNLIIKQRLAKVNEVEVSHRLRKAHITMESFLLEYFSDFSKEDFIKYFENKLATRKKKKLIKPGTIKNHNNTLNKLKEFRKTISFTSFSYEFATDFELFLRKTIKPRNGKRVSTNTIWGHQRDVITYLTLARKDRINFEDPYEDYQNKSVAGTWMPLHPEELRLLEEYYKECSPGTKHRRILQKFLFSCHTSLRLGDLSNLKKAKIKNNTIRFQPQKTYYKNERELILPLTRYALHYLEDSEAENNIKGFFFYADQVGNRALKDIGELLEIETELHWHVGRETYATEFIRLGGRVEVLQKLMDHEKIETTMRYVKISEQMKLDGVNLVYQNRLKEQLPAIT</sequence>
<comment type="caution">
    <text evidence="5">The sequence shown here is derived from an EMBL/GenBank/DDBJ whole genome shotgun (WGS) entry which is preliminary data.</text>
</comment>
<dbReference type="GO" id="GO:0015074">
    <property type="term" value="P:DNA integration"/>
    <property type="evidence" value="ECO:0007669"/>
    <property type="project" value="InterPro"/>
</dbReference>
<dbReference type="SUPFAM" id="SSF56349">
    <property type="entry name" value="DNA breaking-rejoining enzymes"/>
    <property type="match status" value="1"/>
</dbReference>
<feature type="domain" description="Tyr recombinase" evidence="4">
    <location>
        <begin position="216"/>
        <end position="390"/>
    </location>
</feature>
<dbReference type="Proteomes" id="UP000253919">
    <property type="component" value="Unassembled WGS sequence"/>
</dbReference>
<dbReference type="Pfam" id="PF17293">
    <property type="entry name" value="Arm-DNA-bind_5"/>
    <property type="match status" value="1"/>
</dbReference>
<dbReference type="InterPro" id="IPR010998">
    <property type="entry name" value="Integrase_recombinase_N"/>
</dbReference>
<dbReference type="Pfam" id="PF00589">
    <property type="entry name" value="Phage_integrase"/>
    <property type="match status" value="1"/>
</dbReference>
<evidence type="ECO:0000259" key="4">
    <source>
        <dbReference type="PROSITE" id="PS51898"/>
    </source>
</evidence>
<dbReference type="InterPro" id="IPR002104">
    <property type="entry name" value="Integrase_catalytic"/>
</dbReference>
<dbReference type="Pfam" id="PF13102">
    <property type="entry name" value="Phage_int_SAM_5"/>
    <property type="match status" value="1"/>
</dbReference>
<evidence type="ECO:0000256" key="3">
    <source>
        <dbReference type="ARBA" id="ARBA00023172"/>
    </source>
</evidence>
<dbReference type="OrthoDB" id="1098628at2"/>
<dbReference type="GO" id="GO:0003677">
    <property type="term" value="F:DNA binding"/>
    <property type="evidence" value="ECO:0007669"/>
    <property type="project" value="UniProtKB-KW"/>
</dbReference>
<dbReference type="InterPro" id="IPR025269">
    <property type="entry name" value="SAM-like_dom"/>
</dbReference>
<organism evidence="5 6">
    <name type="scientific">Adhaeribacter pallidiroseus</name>
    <dbReference type="NCBI Taxonomy" id="2072847"/>
    <lineage>
        <taxon>Bacteria</taxon>
        <taxon>Pseudomonadati</taxon>
        <taxon>Bacteroidota</taxon>
        <taxon>Cytophagia</taxon>
        <taxon>Cytophagales</taxon>
        <taxon>Hymenobacteraceae</taxon>
        <taxon>Adhaeribacter</taxon>
    </lineage>
</organism>
<dbReference type="PANTHER" id="PTHR30349">
    <property type="entry name" value="PHAGE INTEGRASE-RELATED"/>
    <property type="match status" value="1"/>
</dbReference>
<reference evidence="5 6" key="1">
    <citation type="submission" date="2018-04" db="EMBL/GenBank/DDBJ databases">
        <title>Adhaeribacter sp. HMF7616 genome sequencing and assembly.</title>
        <authorList>
            <person name="Kang H."/>
            <person name="Kang J."/>
            <person name="Cha I."/>
            <person name="Kim H."/>
            <person name="Joh K."/>
        </authorList>
    </citation>
    <scope>NUCLEOTIDE SEQUENCE [LARGE SCALE GENOMIC DNA]</scope>
    <source>
        <strain evidence="5 6">HMF7616</strain>
    </source>
</reference>
<dbReference type="RefSeq" id="WP_115374150.1">
    <property type="nucleotide sequence ID" value="NZ_QASA01000001.1"/>
</dbReference>
<dbReference type="CDD" id="cd01185">
    <property type="entry name" value="INTN1_C_like"/>
    <property type="match status" value="1"/>
</dbReference>
<dbReference type="Gene3D" id="1.10.443.10">
    <property type="entry name" value="Intergrase catalytic core"/>
    <property type="match status" value="1"/>
</dbReference>
<dbReference type="EMBL" id="QASA01000001">
    <property type="protein sequence ID" value="RDC65083.1"/>
    <property type="molecule type" value="Genomic_DNA"/>
</dbReference>
<dbReference type="InterPro" id="IPR011010">
    <property type="entry name" value="DNA_brk_join_enz"/>
</dbReference>
<gene>
    <name evidence="5" type="ORF">AHMF7616_03706</name>
</gene>
<keyword evidence="3" id="KW-0233">DNA recombination</keyword>
<dbReference type="InterPro" id="IPR013762">
    <property type="entry name" value="Integrase-like_cat_sf"/>
</dbReference>
<dbReference type="PANTHER" id="PTHR30349:SF64">
    <property type="entry name" value="PROPHAGE INTEGRASE INTD-RELATED"/>
    <property type="match status" value="1"/>
</dbReference>
<keyword evidence="6" id="KW-1185">Reference proteome</keyword>
<dbReference type="Gene3D" id="1.10.150.130">
    <property type="match status" value="1"/>
</dbReference>
<evidence type="ECO:0000313" key="6">
    <source>
        <dbReference type="Proteomes" id="UP000253919"/>
    </source>
</evidence>
<evidence type="ECO:0000256" key="1">
    <source>
        <dbReference type="ARBA" id="ARBA00008857"/>
    </source>
</evidence>
<dbReference type="PROSITE" id="PS51898">
    <property type="entry name" value="TYR_RECOMBINASE"/>
    <property type="match status" value="1"/>
</dbReference>
<protein>
    <submittedName>
        <fullName evidence="5">Tyrosine recombinase XerC</fullName>
    </submittedName>
</protein>
<proteinExistence type="inferred from homology"/>
<keyword evidence="2" id="KW-0238">DNA-binding</keyword>
<dbReference type="GO" id="GO:0006310">
    <property type="term" value="P:DNA recombination"/>
    <property type="evidence" value="ECO:0007669"/>
    <property type="project" value="UniProtKB-KW"/>
</dbReference>
<evidence type="ECO:0000256" key="2">
    <source>
        <dbReference type="ARBA" id="ARBA00023125"/>
    </source>
</evidence>